<dbReference type="EMBL" id="GL377674">
    <property type="protein sequence ID" value="EFJ08400.1"/>
    <property type="molecule type" value="Genomic_DNA"/>
</dbReference>
<dbReference type="AlphaFoldDB" id="D8T4R5"/>
<dbReference type="KEGG" id="smo:SELMODRAFT_161001"/>
<protein>
    <submittedName>
        <fullName evidence="8">Uncharacterized protein</fullName>
    </submittedName>
</protein>
<organism evidence="9">
    <name type="scientific">Selaginella moellendorffii</name>
    <name type="common">Spikemoss</name>
    <dbReference type="NCBI Taxonomy" id="88036"/>
    <lineage>
        <taxon>Eukaryota</taxon>
        <taxon>Viridiplantae</taxon>
        <taxon>Streptophyta</taxon>
        <taxon>Embryophyta</taxon>
        <taxon>Tracheophyta</taxon>
        <taxon>Lycopodiopsida</taxon>
        <taxon>Selaginellales</taxon>
        <taxon>Selaginellaceae</taxon>
        <taxon>Selaginella</taxon>
    </lineage>
</organism>
<dbReference type="GO" id="GO:0042776">
    <property type="term" value="P:proton motive force-driven mitochondrial ATP synthesis"/>
    <property type="evidence" value="ECO:0000318"/>
    <property type="project" value="GO_Central"/>
</dbReference>
<dbReference type="OrthoDB" id="1262810at2759"/>
<dbReference type="Pfam" id="PF00213">
    <property type="entry name" value="OSCP"/>
    <property type="match status" value="1"/>
</dbReference>
<dbReference type="HAMAP" id="MF_01416">
    <property type="entry name" value="ATP_synth_delta_bact"/>
    <property type="match status" value="1"/>
</dbReference>
<evidence type="ECO:0000256" key="7">
    <source>
        <dbReference type="ARBA" id="ARBA00023310"/>
    </source>
</evidence>
<accession>D8T4R5</accession>
<dbReference type="FunCoup" id="D8T4R5">
    <property type="interactions" value="3758"/>
</dbReference>
<comment type="similarity">
    <text evidence="2">Belongs to the ATPase delta chain family.</text>
</comment>
<sequence>MPKLLSGVHGNYAASLYVTAVRAEATDQVDSEMRAIAAAVAQSPEFQAFAEDIFMKREDRIETVKKVFGDSNLHTITMNFLTILAEDGQFKLFPRIAKSFAEVMDAHRGRIRTLITTADEPSSSDLDYIKKNVVDTMLEPGQTAIIETKINEDIIGGCIVEVGDKLVDMSIGKRIVQIEKVLLESLSQMDA</sequence>
<evidence type="ECO:0000256" key="6">
    <source>
        <dbReference type="ARBA" id="ARBA00023136"/>
    </source>
</evidence>
<dbReference type="GO" id="GO:0005739">
    <property type="term" value="C:mitochondrion"/>
    <property type="evidence" value="ECO:0007669"/>
    <property type="project" value="GOC"/>
</dbReference>
<dbReference type="Gene3D" id="1.10.520.20">
    <property type="entry name" value="N-terminal domain of the delta subunit of the F1F0-ATP synthase"/>
    <property type="match status" value="1"/>
</dbReference>
<comment type="subcellular location">
    <subcellularLocation>
        <location evidence="1">Membrane</location>
    </subcellularLocation>
</comment>
<keyword evidence="3" id="KW-0813">Transport</keyword>
<dbReference type="PRINTS" id="PR00125">
    <property type="entry name" value="ATPASEDELTA"/>
</dbReference>
<dbReference type="GO" id="GO:0016020">
    <property type="term" value="C:membrane"/>
    <property type="evidence" value="ECO:0007669"/>
    <property type="project" value="UniProtKB-SubCell"/>
</dbReference>
<keyword evidence="9" id="KW-1185">Reference proteome</keyword>
<dbReference type="Gramene" id="EFJ08400">
    <property type="protein sequence ID" value="EFJ08400"/>
    <property type="gene ID" value="SELMODRAFT_161001"/>
</dbReference>
<dbReference type="eggNOG" id="KOG1662">
    <property type="taxonomic scope" value="Eukaryota"/>
</dbReference>
<dbReference type="NCBIfam" id="TIGR01145">
    <property type="entry name" value="ATP_synt_delta"/>
    <property type="match status" value="1"/>
</dbReference>
<keyword evidence="5" id="KW-0406">Ion transport</keyword>
<evidence type="ECO:0000256" key="3">
    <source>
        <dbReference type="ARBA" id="ARBA00022448"/>
    </source>
</evidence>
<keyword evidence="7" id="KW-0066">ATP synthesis</keyword>
<evidence type="ECO:0000256" key="4">
    <source>
        <dbReference type="ARBA" id="ARBA00022781"/>
    </source>
</evidence>
<dbReference type="InterPro" id="IPR026015">
    <property type="entry name" value="ATP_synth_OSCP/delta_N_sf"/>
</dbReference>
<dbReference type="InParanoid" id="D8T4R5"/>
<dbReference type="Proteomes" id="UP000001514">
    <property type="component" value="Unassembled WGS sequence"/>
</dbReference>
<gene>
    <name evidence="8" type="ORF">SELMODRAFT_161001</name>
</gene>
<dbReference type="STRING" id="88036.D8T4R5"/>
<evidence type="ECO:0000256" key="2">
    <source>
        <dbReference type="ARBA" id="ARBA00007046"/>
    </source>
</evidence>
<proteinExistence type="inferred from homology"/>
<evidence type="ECO:0000313" key="9">
    <source>
        <dbReference type="Proteomes" id="UP000001514"/>
    </source>
</evidence>
<dbReference type="PANTHER" id="PTHR11910">
    <property type="entry name" value="ATP SYNTHASE DELTA CHAIN"/>
    <property type="match status" value="1"/>
</dbReference>
<reference evidence="8 9" key="1">
    <citation type="journal article" date="2011" name="Science">
        <title>The Selaginella genome identifies genetic changes associated with the evolution of vascular plants.</title>
        <authorList>
            <person name="Banks J.A."/>
            <person name="Nishiyama T."/>
            <person name="Hasebe M."/>
            <person name="Bowman J.L."/>
            <person name="Gribskov M."/>
            <person name="dePamphilis C."/>
            <person name="Albert V.A."/>
            <person name="Aono N."/>
            <person name="Aoyama T."/>
            <person name="Ambrose B.A."/>
            <person name="Ashton N.W."/>
            <person name="Axtell M.J."/>
            <person name="Barker E."/>
            <person name="Barker M.S."/>
            <person name="Bennetzen J.L."/>
            <person name="Bonawitz N.D."/>
            <person name="Chapple C."/>
            <person name="Cheng C."/>
            <person name="Correa L.G."/>
            <person name="Dacre M."/>
            <person name="DeBarry J."/>
            <person name="Dreyer I."/>
            <person name="Elias M."/>
            <person name="Engstrom E.M."/>
            <person name="Estelle M."/>
            <person name="Feng L."/>
            <person name="Finet C."/>
            <person name="Floyd S.K."/>
            <person name="Frommer W.B."/>
            <person name="Fujita T."/>
            <person name="Gramzow L."/>
            <person name="Gutensohn M."/>
            <person name="Harholt J."/>
            <person name="Hattori M."/>
            <person name="Heyl A."/>
            <person name="Hirai T."/>
            <person name="Hiwatashi Y."/>
            <person name="Ishikawa M."/>
            <person name="Iwata M."/>
            <person name="Karol K.G."/>
            <person name="Koehler B."/>
            <person name="Kolukisaoglu U."/>
            <person name="Kubo M."/>
            <person name="Kurata T."/>
            <person name="Lalonde S."/>
            <person name="Li K."/>
            <person name="Li Y."/>
            <person name="Litt A."/>
            <person name="Lyons E."/>
            <person name="Manning G."/>
            <person name="Maruyama T."/>
            <person name="Michael T.P."/>
            <person name="Mikami K."/>
            <person name="Miyazaki S."/>
            <person name="Morinaga S."/>
            <person name="Murata T."/>
            <person name="Mueller-Roeber B."/>
            <person name="Nelson D.R."/>
            <person name="Obara M."/>
            <person name="Oguri Y."/>
            <person name="Olmstead R.G."/>
            <person name="Onodera N."/>
            <person name="Petersen B.L."/>
            <person name="Pils B."/>
            <person name="Prigge M."/>
            <person name="Rensing S.A."/>
            <person name="Riano-Pachon D.M."/>
            <person name="Roberts A.W."/>
            <person name="Sato Y."/>
            <person name="Scheller H.V."/>
            <person name="Schulz B."/>
            <person name="Schulz C."/>
            <person name="Shakirov E.V."/>
            <person name="Shibagaki N."/>
            <person name="Shinohara N."/>
            <person name="Shippen D.E."/>
            <person name="Soerensen I."/>
            <person name="Sotooka R."/>
            <person name="Sugimoto N."/>
            <person name="Sugita M."/>
            <person name="Sumikawa N."/>
            <person name="Tanurdzic M."/>
            <person name="Theissen G."/>
            <person name="Ulvskov P."/>
            <person name="Wakazuki S."/>
            <person name="Weng J.K."/>
            <person name="Willats W.W."/>
            <person name="Wipf D."/>
            <person name="Wolf P.G."/>
            <person name="Yang L."/>
            <person name="Zimmer A.D."/>
            <person name="Zhu Q."/>
            <person name="Mitros T."/>
            <person name="Hellsten U."/>
            <person name="Loque D."/>
            <person name="Otillar R."/>
            <person name="Salamov A."/>
            <person name="Schmutz J."/>
            <person name="Shapiro H."/>
            <person name="Lindquist E."/>
            <person name="Lucas S."/>
            <person name="Rokhsar D."/>
            <person name="Grigoriev I.V."/>
        </authorList>
    </citation>
    <scope>NUCLEOTIDE SEQUENCE [LARGE SCALE GENOMIC DNA]</scope>
</reference>
<dbReference type="HOGENOM" id="CLU_085114_0_0_1"/>
<keyword evidence="6" id="KW-0472">Membrane</keyword>
<evidence type="ECO:0000256" key="1">
    <source>
        <dbReference type="ARBA" id="ARBA00004370"/>
    </source>
</evidence>
<dbReference type="GO" id="GO:0046933">
    <property type="term" value="F:proton-transporting ATP synthase activity, rotational mechanism"/>
    <property type="evidence" value="ECO:0007669"/>
    <property type="project" value="InterPro"/>
</dbReference>
<evidence type="ECO:0000256" key="5">
    <source>
        <dbReference type="ARBA" id="ARBA00023065"/>
    </source>
</evidence>
<dbReference type="SUPFAM" id="SSF47928">
    <property type="entry name" value="N-terminal domain of the delta subunit of the F1F0-ATP synthase"/>
    <property type="match status" value="1"/>
</dbReference>
<keyword evidence="4" id="KW-0375">Hydrogen ion transport</keyword>
<name>D8T4R5_SELML</name>
<evidence type="ECO:0000313" key="8">
    <source>
        <dbReference type="EMBL" id="EFJ08400.1"/>
    </source>
</evidence>
<dbReference type="OMA" id="HINAPIC"/>
<dbReference type="InterPro" id="IPR000711">
    <property type="entry name" value="ATPase_OSCP/dsu"/>
</dbReference>